<dbReference type="RefSeq" id="WP_150068776.1">
    <property type="nucleotide sequence ID" value="NZ_VWPH01000010.1"/>
</dbReference>
<organism evidence="1 2">
    <name type="scientific">Saccharopolyspora hirsuta</name>
    <dbReference type="NCBI Taxonomy" id="1837"/>
    <lineage>
        <taxon>Bacteria</taxon>
        <taxon>Bacillati</taxon>
        <taxon>Actinomycetota</taxon>
        <taxon>Actinomycetes</taxon>
        <taxon>Pseudonocardiales</taxon>
        <taxon>Pseudonocardiaceae</taxon>
        <taxon>Saccharopolyspora</taxon>
    </lineage>
</organism>
<evidence type="ECO:0000313" key="1">
    <source>
        <dbReference type="EMBL" id="KAA5830677.1"/>
    </source>
</evidence>
<accession>A0A5M7BR48</accession>
<dbReference type="InterPro" id="IPR025444">
    <property type="entry name" value="Monooxy_af470"/>
</dbReference>
<dbReference type="Proteomes" id="UP000323946">
    <property type="component" value="Unassembled WGS sequence"/>
</dbReference>
<sequence length="162" mass="18262">MIEQPRIGRFTAPSDRDVVVLLLGMRINTLSAVRSWAPVVAGFRRMIREVAIDQGSGYLGHLVVRRLPRLVMSVQYWESAEQLYAYAADPGKQHRPMWTNFHRRAKRAGHHVGIWHETYLVPARSHENIYVDMPVLGLAGAIGSAPVDRRTNLAADRLRGDG</sequence>
<keyword evidence="2" id="KW-1185">Reference proteome</keyword>
<reference evidence="1 2" key="1">
    <citation type="submission" date="2019-09" db="EMBL/GenBank/DDBJ databases">
        <title>Draft genome sequence of the thermophilic Saccharopolyspora hirsuta VKM Ac-666T.</title>
        <authorList>
            <person name="Lobastova T.G."/>
            <person name="Fokina V."/>
            <person name="Bragin E.Y."/>
            <person name="Shtratnikova V.Y."/>
            <person name="Starodumova I.P."/>
            <person name="Tarlachkov S.V."/>
            <person name="Donova M.V."/>
        </authorList>
    </citation>
    <scope>NUCLEOTIDE SEQUENCE [LARGE SCALE GENOMIC DNA]</scope>
    <source>
        <strain evidence="1 2">VKM Ac-666</strain>
    </source>
</reference>
<dbReference type="AlphaFoldDB" id="A0A5M7BR48"/>
<dbReference type="Pfam" id="PF13826">
    <property type="entry name" value="Monooxy_af470-like"/>
    <property type="match status" value="1"/>
</dbReference>
<name>A0A5M7BR48_SACHI</name>
<protein>
    <submittedName>
        <fullName evidence="1">DUF4188 domain-containing protein</fullName>
    </submittedName>
</protein>
<evidence type="ECO:0000313" key="2">
    <source>
        <dbReference type="Proteomes" id="UP000323946"/>
    </source>
</evidence>
<proteinExistence type="predicted"/>
<dbReference type="EMBL" id="VWPH01000010">
    <property type="protein sequence ID" value="KAA5830677.1"/>
    <property type="molecule type" value="Genomic_DNA"/>
</dbReference>
<gene>
    <name evidence="1" type="ORF">F1721_22790</name>
</gene>
<comment type="caution">
    <text evidence="1">The sequence shown here is derived from an EMBL/GenBank/DDBJ whole genome shotgun (WGS) entry which is preliminary data.</text>
</comment>
<dbReference type="OrthoDB" id="7566033at2"/>